<sequence>MCEKEDLNIGLVLQYQVAPKGTFDADTLVRHARDFGFRGVSIKDGDDSQIEALQAACQKYAIKFCQKRPAEKLISPDVLAKLIAARLDNMNIYFEVELNQDGSINPESDPAMKTLRTWIDRFGHAYYESRADHEIKADEDNVHVFYNAIAKYQRYVFIHIPLEESIELKHVPQVEKSAWIDTRNELEFKQDGDRLHIELKRKEDSEQFSVYGLRLQLHRPEDDLGKTEY</sequence>
<reference evidence="2 3" key="1">
    <citation type="submission" date="2017-04" db="EMBL/GenBank/DDBJ databases">
        <authorList>
            <person name="Afonso C.L."/>
            <person name="Miller P.J."/>
            <person name="Scott M.A."/>
            <person name="Spackman E."/>
            <person name="Goraichik I."/>
            <person name="Dimitrov K.M."/>
            <person name="Suarez D.L."/>
            <person name="Swayne D.E."/>
        </authorList>
    </citation>
    <scope>NUCLEOTIDE SEQUENCE [LARGE SCALE GENOMIC DNA]</scope>
    <source>
        <strain evidence="2 3">609q</strain>
    </source>
</reference>
<dbReference type="Proteomes" id="UP000216316">
    <property type="component" value="Unassembled WGS sequence"/>
</dbReference>
<protein>
    <submittedName>
        <fullName evidence="2">Uncharacterized protein</fullName>
    </submittedName>
</protein>
<comment type="caution">
    <text evidence="2">The sequence shown here is derived from an EMBL/GenBank/DDBJ whole genome shotgun (WGS) entry which is preliminary data.</text>
</comment>
<dbReference type="Proteomes" id="UP000215828">
    <property type="component" value="Unassembled WGS sequence"/>
</dbReference>
<evidence type="ECO:0000313" key="3">
    <source>
        <dbReference type="Proteomes" id="UP000215828"/>
    </source>
</evidence>
<name>A0A256LLJ3_9LACO</name>
<reference evidence="3 4" key="3">
    <citation type="submission" date="2017-09" db="EMBL/GenBank/DDBJ databases">
        <title>Tripartite evolution among Lactobacillus johnsonii, Lactobacillus taiwanensis, Lactobacillus reuteri and their rodent host.</title>
        <authorList>
            <person name="Wang T."/>
            <person name="Knowles S."/>
            <person name="Cheng C."/>
        </authorList>
    </citation>
    <scope>NUCLEOTIDE SEQUENCE [LARGE SCALE GENOMIC DNA]</scope>
    <source>
        <strain evidence="2 3">609q</strain>
        <strain evidence="1 4">609u</strain>
    </source>
</reference>
<evidence type="ECO:0000313" key="2">
    <source>
        <dbReference type="EMBL" id="OYR93382.1"/>
    </source>
</evidence>
<organism evidence="2 3">
    <name type="scientific">Lactobacillus taiwanensis</name>
    <dbReference type="NCBI Taxonomy" id="508451"/>
    <lineage>
        <taxon>Bacteria</taxon>
        <taxon>Bacillati</taxon>
        <taxon>Bacillota</taxon>
        <taxon>Bacilli</taxon>
        <taxon>Lactobacillales</taxon>
        <taxon>Lactobacillaceae</taxon>
        <taxon>Lactobacillus</taxon>
    </lineage>
</organism>
<keyword evidence="4" id="KW-1185">Reference proteome</keyword>
<evidence type="ECO:0000313" key="4">
    <source>
        <dbReference type="Proteomes" id="UP000216316"/>
    </source>
</evidence>
<dbReference type="EMBL" id="NGNV01000004">
    <property type="protein sequence ID" value="OYR88832.1"/>
    <property type="molecule type" value="Genomic_DNA"/>
</dbReference>
<gene>
    <name evidence="1" type="ORF">CBF53_01410</name>
    <name evidence="2" type="ORF">CBF70_00760</name>
</gene>
<dbReference type="RefSeq" id="WP_094496934.1">
    <property type="nucleotide sequence ID" value="NZ_CAMTQP010000014.1"/>
</dbReference>
<evidence type="ECO:0000313" key="1">
    <source>
        <dbReference type="EMBL" id="OYR88832.1"/>
    </source>
</evidence>
<proteinExistence type="predicted"/>
<dbReference type="EMBL" id="NGNX01000002">
    <property type="protein sequence ID" value="OYR93382.1"/>
    <property type="molecule type" value="Genomic_DNA"/>
</dbReference>
<dbReference type="AlphaFoldDB" id="A0A256LLJ3"/>
<reference evidence="1" key="2">
    <citation type="submission" date="2017-05" db="EMBL/GenBank/DDBJ databases">
        <authorList>
            <person name="Lin X.B."/>
            <person name="Stothard P."/>
            <person name="Tasseva G."/>
            <person name="Walter J."/>
        </authorList>
    </citation>
    <scope>NUCLEOTIDE SEQUENCE</scope>
    <source>
        <strain evidence="1">609u</strain>
    </source>
</reference>
<accession>A0A256LLJ3</accession>